<accession>A0A317SG08</accession>
<dbReference type="Proteomes" id="UP000246991">
    <property type="component" value="Unassembled WGS sequence"/>
</dbReference>
<proteinExistence type="predicted"/>
<feature type="region of interest" description="Disordered" evidence="1">
    <location>
        <begin position="1"/>
        <end position="25"/>
    </location>
</feature>
<gene>
    <name evidence="2" type="ORF">C7212DRAFT_336602</name>
</gene>
<evidence type="ECO:0000256" key="1">
    <source>
        <dbReference type="SAM" id="MobiDB-lite"/>
    </source>
</evidence>
<dbReference type="EMBL" id="PYWC01000108">
    <property type="protein sequence ID" value="PWW72356.1"/>
    <property type="molecule type" value="Genomic_DNA"/>
</dbReference>
<protein>
    <submittedName>
        <fullName evidence="2">Uncharacterized protein</fullName>
    </submittedName>
</protein>
<keyword evidence="3" id="KW-1185">Reference proteome</keyword>
<comment type="caution">
    <text evidence="2">The sequence shown here is derived from an EMBL/GenBank/DDBJ whole genome shotgun (WGS) entry which is preliminary data.</text>
</comment>
<organism evidence="2 3">
    <name type="scientific">Tuber magnatum</name>
    <name type="common">white Piedmont truffle</name>
    <dbReference type="NCBI Taxonomy" id="42249"/>
    <lineage>
        <taxon>Eukaryota</taxon>
        <taxon>Fungi</taxon>
        <taxon>Dikarya</taxon>
        <taxon>Ascomycota</taxon>
        <taxon>Pezizomycotina</taxon>
        <taxon>Pezizomycetes</taxon>
        <taxon>Pezizales</taxon>
        <taxon>Tuberaceae</taxon>
        <taxon>Tuber</taxon>
    </lineage>
</organism>
<evidence type="ECO:0000313" key="3">
    <source>
        <dbReference type="Proteomes" id="UP000246991"/>
    </source>
</evidence>
<sequence>MCKQGTVQHTTQFPPAPPTDPSHGECDNGTVAVSCGLPGVELEFLGRREAL</sequence>
<evidence type="ECO:0000313" key="2">
    <source>
        <dbReference type="EMBL" id="PWW72356.1"/>
    </source>
</evidence>
<reference evidence="2 3" key="1">
    <citation type="submission" date="2018-03" db="EMBL/GenBank/DDBJ databases">
        <title>Genomes of Pezizomycetes fungi and the evolution of truffles.</title>
        <authorList>
            <person name="Murat C."/>
            <person name="Payen T."/>
            <person name="Noel B."/>
            <person name="Kuo A."/>
            <person name="Martin F.M."/>
        </authorList>
    </citation>
    <scope>NUCLEOTIDE SEQUENCE [LARGE SCALE GENOMIC DNA]</scope>
    <source>
        <strain evidence="2">091103-1</strain>
    </source>
</reference>
<dbReference type="AlphaFoldDB" id="A0A317SG08"/>
<feature type="compositionally biased region" description="Polar residues" evidence="1">
    <location>
        <begin position="1"/>
        <end position="13"/>
    </location>
</feature>
<name>A0A317SG08_9PEZI</name>